<proteinExistence type="inferred from homology"/>
<comment type="caution">
    <text evidence="5">The sequence shown here is derived from an EMBL/GenBank/DDBJ whole genome shotgun (WGS) entry which is preliminary data.</text>
</comment>
<dbReference type="PANTHER" id="PTHR21599:SF0">
    <property type="entry name" value="GLYCERATE KINASE"/>
    <property type="match status" value="1"/>
</dbReference>
<dbReference type="NCBIfam" id="TIGR00045">
    <property type="entry name" value="glycerate kinase"/>
    <property type="match status" value="1"/>
</dbReference>
<dbReference type="PANTHER" id="PTHR21599">
    <property type="entry name" value="GLYCERATE KINASE"/>
    <property type="match status" value="1"/>
</dbReference>
<organism evidence="5 6">
    <name type="scientific">Turicibacter sanguinis</name>
    <dbReference type="NCBI Taxonomy" id="154288"/>
    <lineage>
        <taxon>Bacteria</taxon>
        <taxon>Bacillati</taxon>
        <taxon>Bacillota</taxon>
        <taxon>Erysipelotrichia</taxon>
        <taxon>Erysipelotrichales</taxon>
        <taxon>Turicibacteraceae</taxon>
        <taxon>Turicibacter</taxon>
    </lineage>
</organism>
<evidence type="ECO:0000256" key="2">
    <source>
        <dbReference type="ARBA" id="ARBA00022679"/>
    </source>
</evidence>
<accession>A0A173RSQ8</accession>
<dbReference type="EMBL" id="WMQE01000017">
    <property type="protein sequence ID" value="MTK21465.1"/>
    <property type="molecule type" value="Genomic_DNA"/>
</dbReference>
<dbReference type="InterPro" id="IPR018197">
    <property type="entry name" value="Glycerate_kinase_RE-like"/>
</dbReference>
<reference evidence="5 6" key="1">
    <citation type="journal article" date="2019" name="Nat. Med.">
        <title>A library of human gut bacterial isolates paired with longitudinal multiomics data enables mechanistic microbiome research.</title>
        <authorList>
            <person name="Poyet M."/>
            <person name="Groussin M."/>
            <person name="Gibbons S.M."/>
            <person name="Avila-Pacheco J."/>
            <person name="Jiang X."/>
            <person name="Kearney S.M."/>
            <person name="Perrotta A.R."/>
            <person name="Berdy B."/>
            <person name="Zhao S."/>
            <person name="Lieberman T.D."/>
            <person name="Swanson P.K."/>
            <person name="Smith M."/>
            <person name="Roesemann S."/>
            <person name="Alexander J.E."/>
            <person name="Rich S.A."/>
            <person name="Livny J."/>
            <person name="Vlamakis H."/>
            <person name="Clish C."/>
            <person name="Bullock K."/>
            <person name="Deik A."/>
            <person name="Scott J."/>
            <person name="Pierce K.A."/>
            <person name="Xavier R.J."/>
            <person name="Alm E.J."/>
        </authorList>
    </citation>
    <scope>NUCLEOTIDE SEQUENCE [LARGE SCALE GENOMIC DNA]</scope>
    <source>
        <strain evidence="5 6">BIOML-A198</strain>
    </source>
</reference>
<name>A0A173RSQ8_9FIRM</name>
<dbReference type="EC" id="2.7.1.-" evidence="5"/>
<dbReference type="InterPro" id="IPR004381">
    <property type="entry name" value="Glycerate_kinase"/>
</dbReference>
<dbReference type="GO" id="GO:0008887">
    <property type="term" value="F:glycerate kinase activity"/>
    <property type="evidence" value="ECO:0007669"/>
    <property type="project" value="UniProtKB-UniRule"/>
</dbReference>
<dbReference type="Pfam" id="PF02595">
    <property type="entry name" value="Gly_kinase"/>
    <property type="match status" value="1"/>
</dbReference>
<dbReference type="GO" id="GO:0031388">
    <property type="term" value="P:organic acid phosphorylation"/>
    <property type="evidence" value="ECO:0007669"/>
    <property type="project" value="UniProtKB-UniRule"/>
</dbReference>
<dbReference type="InterPro" id="IPR036129">
    <property type="entry name" value="Glycerate_kinase_sf"/>
</dbReference>
<evidence type="ECO:0000313" key="5">
    <source>
        <dbReference type="EMBL" id="MTK21465.1"/>
    </source>
</evidence>
<keyword evidence="3 4" id="KW-0418">Kinase</keyword>
<protein>
    <submittedName>
        <fullName evidence="5">Glycerate kinase</fullName>
        <ecNumber evidence="5">2.7.1.-</ecNumber>
    </submittedName>
</protein>
<sequence>MKVVVVIDSLKGSLSSIEAGEAAKAGILAANSNATVVVKPLADGGEGTTEALVAGMNGELKNVEVCGPLHEKVCAQIGMIGETAVIEMAQAAGLPLVAVENRNPLVTTTYGVGEMIKNCIEAGCKKFIVGIGGSSTNDAGLGMLMALGFKFLDANGQEVMQGGQGLSQVVSIDETNVLPELASCDFKIACDVNNPLYGTLGAAYIYAPQKGANPEMVEALDAGLKHFADVVAKHKGQDFAHLPGAGAAGGLGFAFTAFLGGTLESGVKIILEETKLEEELKDADFVMTGEGRIDHQTAMGKAPIGVAKLAKKYNCKVIGVAGATTNDAKKCNEEGMDAYFSIVNSAMSLEEAMKPEVAYENMKQTTQQIFNLIQAIN</sequence>
<dbReference type="SUPFAM" id="SSF110738">
    <property type="entry name" value="Glycerate kinase I"/>
    <property type="match status" value="1"/>
</dbReference>
<dbReference type="OrthoDB" id="9774290at2"/>
<keyword evidence="2 4" id="KW-0808">Transferase</keyword>
<dbReference type="PIRSF" id="PIRSF006078">
    <property type="entry name" value="GlxK"/>
    <property type="match status" value="1"/>
</dbReference>
<dbReference type="RefSeq" id="WP_006783598.1">
    <property type="nucleotide sequence ID" value="NZ_CABJBH010000003.1"/>
</dbReference>
<evidence type="ECO:0000313" key="6">
    <source>
        <dbReference type="Proteomes" id="UP000487649"/>
    </source>
</evidence>
<dbReference type="Gene3D" id="3.90.1510.10">
    <property type="entry name" value="Glycerate kinase, domain 2"/>
    <property type="match status" value="1"/>
</dbReference>
<dbReference type="InterPro" id="IPR018193">
    <property type="entry name" value="Glyc_kinase_flavodox-like_fold"/>
</dbReference>
<dbReference type="AlphaFoldDB" id="A0A173RSQ8"/>
<gene>
    <name evidence="5" type="ORF">GMA92_08525</name>
</gene>
<evidence type="ECO:0000256" key="3">
    <source>
        <dbReference type="ARBA" id="ARBA00022777"/>
    </source>
</evidence>
<dbReference type="Gene3D" id="3.40.50.10350">
    <property type="entry name" value="Glycerate kinase, domain 1"/>
    <property type="match status" value="1"/>
</dbReference>
<evidence type="ECO:0000256" key="4">
    <source>
        <dbReference type="PIRNR" id="PIRNR006078"/>
    </source>
</evidence>
<evidence type="ECO:0000256" key="1">
    <source>
        <dbReference type="ARBA" id="ARBA00006284"/>
    </source>
</evidence>
<comment type="similarity">
    <text evidence="1 4">Belongs to the glycerate kinase type-1 family.</text>
</comment>
<dbReference type="Proteomes" id="UP000487649">
    <property type="component" value="Unassembled WGS sequence"/>
</dbReference>